<dbReference type="CDD" id="cd13999">
    <property type="entry name" value="STKc_MAP3K-like"/>
    <property type="match status" value="1"/>
</dbReference>
<dbReference type="InterPro" id="IPR000719">
    <property type="entry name" value="Prot_kinase_dom"/>
</dbReference>
<accession>E1Z3L5</accession>
<comment type="subcellular location">
    <subcellularLocation>
        <location evidence="2">Cytoplasm</location>
        <location evidence="2">Cytoskeleton</location>
        <location evidence="2">Cilium axoneme</location>
    </subcellularLocation>
    <subcellularLocation>
        <location evidence="1">Membrane</location>
    </subcellularLocation>
</comment>
<sequence>MWRAQLLVACLLAAVDAAGRTAAQPSGGGDGSGGPPSGRGSQAATGEWAAVGSRQMDVQSLLYLRNAVDNWGEFSAANEFRGWDASTPPCSWSGVTCSDDGTILTLSWQCRACEVRAVGTLPAELGAMRTLATLDLQSNRFYGSLPRLWGEVDTWPALQNLYLNDNNLSGSLPPKWGDPGSLPSLLQLRADSNRLTGTLPQEWGIQETSMRELGWGTPGAFPQLSVLALDANRLTGTLPDIWGASAAMNFLQELYLQKNEMSGGLPASWGAHHGMPRLRFFFAANNPLGGTLPASWGQNGSFPELKTLDLNATMLYGTLPPQWGDPRVMPTLDAMRLQNNDLSGSIPPEWRGFTALSRLIIRPGNPRLCGPPPPGLPYSLCDDRDLTCLRVPVELNATCGPILAPPPAPAPEPPPASAATNAAPAVAASGDVTALQEATTQAAAPQPGDDSGGDGGKVGAIVGGVEEEMERGGPGGGSGATNGAGPLPPSPFAVVAEPVRAAYSTSHSSRTAASPAPASSIRTPPPPERRPSRLASLMQGSGLLPSSSGSLLYRWCSDSRTASLELPPTSRTEAEAAGGGMQVMAQIAEEGQGGSFGHKQAPPEEERPPSSPLGSASTRASGSASGRPITRFLSQSLPWSDWEIRPEEIEIAKRPDGSDWLLGSGGFGKVYKALRHGVQPVAVKIIPVLGDMQHPAALAEARQEIAILRACRDVNIVQFVGAYLTPDQTMLVTEYMEGGDLLHNIAAGRVTWYRRGKKIVLDVARGLVFLHSRRVVHFDLKSPNILLARDGTAKIADVGMAKIMNRDYVTGVVSTLAWSAPEMLWGIKCTEKADIYSYGIVLWEICAGQAPERGRLRDLRVPEECPEEVRQLILECLDSRPSLRPSALQLVERLAAVPAGPAPPQPRRSADVVQRRGGRQAGAADAAGAGAPVAAEPAGAPVA</sequence>
<dbReference type="SUPFAM" id="SSF56112">
    <property type="entry name" value="Protein kinase-like (PK-like)"/>
    <property type="match status" value="1"/>
</dbReference>
<dbReference type="Pfam" id="PF00560">
    <property type="entry name" value="LRR_1"/>
    <property type="match status" value="1"/>
</dbReference>
<dbReference type="PROSITE" id="PS00108">
    <property type="entry name" value="PROTEIN_KINASE_ST"/>
    <property type="match status" value="1"/>
</dbReference>
<evidence type="ECO:0000256" key="10">
    <source>
        <dbReference type="PROSITE-ProRule" id="PRU10141"/>
    </source>
</evidence>
<dbReference type="Proteomes" id="UP000008141">
    <property type="component" value="Unassembled WGS sequence"/>
</dbReference>
<dbReference type="PROSITE" id="PS00107">
    <property type="entry name" value="PROTEIN_KINASE_ATP"/>
    <property type="match status" value="1"/>
</dbReference>
<feature type="compositionally biased region" description="Gly residues" evidence="11">
    <location>
        <begin position="453"/>
        <end position="462"/>
    </location>
</feature>
<evidence type="ECO:0000256" key="12">
    <source>
        <dbReference type="SAM" id="SignalP"/>
    </source>
</evidence>
<dbReference type="AlphaFoldDB" id="E1Z3L5"/>
<dbReference type="GeneID" id="17359388"/>
<dbReference type="InterPro" id="IPR001611">
    <property type="entry name" value="Leu-rich_rpt"/>
</dbReference>
<dbReference type="eggNOG" id="ENOG502QUMP">
    <property type="taxonomic scope" value="Eukaryota"/>
</dbReference>
<dbReference type="InterPro" id="IPR050994">
    <property type="entry name" value="At_inactive_RLKs"/>
</dbReference>
<feature type="signal peptide" evidence="12">
    <location>
        <begin position="1"/>
        <end position="17"/>
    </location>
</feature>
<evidence type="ECO:0000259" key="13">
    <source>
        <dbReference type="PROSITE" id="PS50011"/>
    </source>
</evidence>
<feature type="region of interest" description="Disordered" evidence="11">
    <location>
        <begin position="22"/>
        <end position="46"/>
    </location>
</feature>
<proteinExistence type="inferred from homology"/>
<evidence type="ECO:0000256" key="7">
    <source>
        <dbReference type="ARBA" id="ARBA00022741"/>
    </source>
</evidence>
<keyword evidence="6" id="KW-0677">Repeat</keyword>
<dbReference type="Pfam" id="PF08263">
    <property type="entry name" value="LRRNT_2"/>
    <property type="match status" value="1"/>
</dbReference>
<feature type="region of interest" description="Disordered" evidence="11">
    <location>
        <begin position="592"/>
        <end position="628"/>
    </location>
</feature>
<dbReference type="GO" id="GO:0004672">
    <property type="term" value="F:protein kinase activity"/>
    <property type="evidence" value="ECO:0007669"/>
    <property type="project" value="InterPro"/>
</dbReference>
<evidence type="ECO:0000256" key="9">
    <source>
        <dbReference type="ARBA" id="ARBA00022840"/>
    </source>
</evidence>
<dbReference type="KEGG" id="cvr:CHLNCDRAFT_49746"/>
<feature type="compositionally biased region" description="Low complexity" evidence="11">
    <location>
        <begin position="417"/>
        <end position="449"/>
    </location>
</feature>
<dbReference type="RefSeq" id="XP_005851971.1">
    <property type="nucleotide sequence ID" value="XM_005851909.1"/>
</dbReference>
<evidence type="ECO:0000256" key="4">
    <source>
        <dbReference type="ARBA" id="ARBA00022614"/>
    </source>
</evidence>
<evidence type="ECO:0000256" key="1">
    <source>
        <dbReference type="ARBA" id="ARBA00004370"/>
    </source>
</evidence>
<dbReference type="InParanoid" id="E1Z3L5"/>
<keyword evidence="4" id="KW-0433">Leucine-rich repeat</keyword>
<keyword evidence="7 10" id="KW-0547">Nucleotide-binding</keyword>
<dbReference type="PANTHER" id="PTHR48010:SF58">
    <property type="entry name" value="RECEPTOR PROTEIN KINASE-LIKE PROTEIN ZAR1"/>
    <property type="match status" value="1"/>
</dbReference>
<dbReference type="InterPro" id="IPR017441">
    <property type="entry name" value="Protein_kinase_ATP_BS"/>
</dbReference>
<gene>
    <name evidence="14" type="ORF">CHLNCDRAFT_49746</name>
</gene>
<evidence type="ECO:0000256" key="2">
    <source>
        <dbReference type="ARBA" id="ARBA00004430"/>
    </source>
</evidence>
<keyword evidence="12" id="KW-0732">Signal</keyword>
<evidence type="ECO:0000256" key="3">
    <source>
        <dbReference type="ARBA" id="ARBA00008684"/>
    </source>
</evidence>
<feature type="domain" description="Protein kinase" evidence="13">
    <location>
        <begin position="656"/>
        <end position="897"/>
    </location>
</feature>
<evidence type="ECO:0000256" key="8">
    <source>
        <dbReference type="ARBA" id="ARBA00022777"/>
    </source>
</evidence>
<dbReference type="GO" id="GO:0016020">
    <property type="term" value="C:membrane"/>
    <property type="evidence" value="ECO:0007669"/>
    <property type="project" value="UniProtKB-SubCell"/>
</dbReference>
<dbReference type="GO" id="GO:0005930">
    <property type="term" value="C:axoneme"/>
    <property type="evidence" value="ECO:0007669"/>
    <property type="project" value="UniProtKB-SubCell"/>
</dbReference>
<protein>
    <recommendedName>
        <fullName evidence="13">Protein kinase domain-containing protein</fullName>
    </recommendedName>
</protein>
<dbReference type="EMBL" id="GL433835">
    <property type="protein sequence ID" value="EFN59869.1"/>
    <property type="molecule type" value="Genomic_DNA"/>
</dbReference>
<dbReference type="OMA" id="ICCERRK"/>
<dbReference type="InterPro" id="IPR011009">
    <property type="entry name" value="Kinase-like_dom_sf"/>
</dbReference>
<keyword evidence="8" id="KW-0418">Kinase</keyword>
<dbReference type="Pfam" id="PF00069">
    <property type="entry name" value="Pkinase"/>
    <property type="match status" value="1"/>
</dbReference>
<dbReference type="GO" id="GO:0005524">
    <property type="term" value="F:ATP binding"/>
    <property type="evidence" value="ECO:0007669"/>
    <property type="project" value="UniProtKB-UniRule"/>
</dbReference>
<feature type="region of interest" description="Disordered" evidence="11">
    <location>
        <begin position="898"/>
        <end position="943"/>
    </location>
</feature>
<dbReference type="STRING" id="554065.E1Z3L5"/>
<name>E1Z3L5_CHLVA</name>
<feature type="binding site" evidence="10">
    <location>
        <position position="684"/>
    </location>
    <ligand>
        <name>ATP</name>
        <dbReference type="ChEBI" id="CHEBI:30616"/>
    </ligand>
</feature>
<reference evidence="14 15" key="1">
    <citation type="journal article" date="2010" name="Plant Cell">
        <title>The Chlorella variabilis NC64A genome reveals adaptation to photosymbiosis, coevolution with viruses, and cryptic sex.</title>
        <authorList>
            <person name="Blanc G."/>
            <person name="Duncan G."/>
            <person name="Agarkova I."/>
            <person name="Borodovsky M."/>
            <person name="Gurnon J."/>
            <person name="Kuo A."/>
            <person name="Lindquist E."/>
            <person name="Lucas S."/>
            <person name="Pangilinan J."/>
            <person name="Polle J."/>
            <person name="Salamov A."/>
            <person name="Terry A."/>
            <person name="Yamada T."/>
            <person name="Dunigan D.D."/>
            <person name="Grigoriev I.V."/>
            <person name="Claverie J.M."/>
            <person name="Van Etten J.L."/>
        </authorList>
    </citation>
    <scope>NUCLEOTIDE SEQUENCE [LARGE SCALE GENOMIC DNA]</scope>
    <source>
        <strain evidence="14 15">NC64A</strain>
    </source>
</reference>
<keyword evidence="15" id="KW-1185">Reference proteome</keyword>
<organism evidence="15">
    <name type="scientific">Chlorella variabilis</name>
    <name type="common">Green alga</name>
    <dbReference type="NCBI Taxonomy" id="554065"/>
    <lineage>
        <taxon>Eukaryota</taxon>
        <taxon>Viridiplantae</taxon>
        <taxon>Chlorophyta</taxon>
        <taxon>core chlorophytes</taxon>
        <taxon>Trebouxiophyceae</taxon>
        <taxon>Chlorellales</taxon>
        <taxon>Chlorellaceae</taxon>
        <taxon>Chlorella clade</taxon>
        <taxon>Chlorella</taxon>
    </lineage>
</organism>
<feature type="compositionally biased region" description="Pro residues" evidence="11">
    <location>
        <begin position="406"/>
        <end position="416"/>
    </location>
</feature>
<feature type="compositionally biased region" description="Low complexity" evidence="11">
    <location>
        <begin position="500"/>
        <end position="522"/>
    </location>
</feature>
<dbReference type="InterPro" id="IPR013210">
    <property type="entry name" value="LRR_N_plant-typ"/>
</dbReference>
<feature type="region of interest" description="Disordered" evidence="11">
    <location>
        <begin position="406"/>
        <end position="533"/>
    </location>
</feature>
<dbReference type="InterPro" id="IPR008271">
    <property type="entry name" value="Ser/Thr_kinase_AS"/>
</dbReference>
<evidence type="ECO:0000313" key="14">
    <source>
        <dbReference type="EMBL" id="EFN59869.1"/>
    </source>
</evidence>
<dbReference type="OrthoDB" id="512971at2759"/>
<evidence type="ECO:0000256" key="11">
    <source>
        <dbReference type="SAM" id="MobiDB-lite"/>
    </source>
</evidence>
<dbReference type="InterPro" id="IPR032675">
    <property type="entry name" value="LRR_dom_sf"/>
</dbReference>
<feature type="compositionally biased region" description="Low complexity" evidence="11">
    <location>
        <begin position="921"/>
        <end position="943"/>
    </location>
</feature>
<dbReference type="Gene3D" id="3.80.10.10">
    <property type="entry name" value="Ribonuclease Inhibitor"/>
    <property type="match status" value="2"/>
</dbReference>
<feature type="compositionally biased region" description="Gly residues" evidence="11">
    <location>
        <begin position="26"/>
        <end position="37"/>
    </location>
</feature>
<dbReference type="SUPFAM" id="SSF52058">
    <property type="entry name" value="L domain-like"/>
    <property type="match status" value="1"/>
</dbReference>
<feature type="compositionally biased region" description="Gly residues" evidence="11">
    <location>
        <begin position="472"/>
        <end position="482"/>
    </location>
</feature>
<feature type="compositionally biased region" description="Low complexity" evidence="11">
    <location>
        <begin position="612"/>
        <end position="627"/>
    </location>
</feature>
<evidence type="ECO:0000313" key="15">
    <source>
        <dbReference type="Proteomes" id="UP000008141"/>
    </source>
</evidence>
<dbReference type="SMART" id="SM00220">
    <property type="entry name" value="S_TKc"/>
    <property type="match status" value="1"/>
</dbReference>
<dbReference type="Gene3D" id="1.10.510.10">
    <property type="entry name" value="Transferase(Phosphotransferase) domain 1"/>
    <property type="match status" value="1"/>
</dbReference>
<dbReference type="PANTHER" id="PTHR48010">
    <property type="entry name" value="OS05G0588300 PROTEIN"/>
    <property type="match status" value="1"/>
</dbReference>
<feature type="chain" id="PRO_5003155797" description="Protein kinase domain-containing protein" evidence="12">
    <location>
        <begin position="18"/>
        <end position="943"/>
    </location>
</feature>
<evidence type="ECO:0000256" key="5">
    <source>
        <dbReference type="ARBA" id="ARBA00022679"/>
    </source>
</evidence>
<evidence type="ECO:0000256" key="6">
    <source>
        <dbReference type="ARBA" id="ARBA00022737"/>
    </source>
</evidence>
<keyword evidence="5" id="KW-0808">Transferase</keyword>
<comment type="similarity">
    <text evidence="3">Belongs to the protein kinase superfamily. Ser/Thr protein kinase family.</text>
</comment>
<dbReference type="PROSITE" id="PS50011">
    <property type="entry name" value="PROTEIN_KINASE_DOM"/>
    <property type="match status" value="1"/>
</dbReference>
<keyword evidence="9 10" id="KW-0067">ATP-binding</keyword>